<dbReference type="PROSITE" id="PS00675">
    <property type="entry name" value="SIGMA54_INTERACT_1"/>
    <property type="match status" value="1"/>
</dbReference>
<dbReference type="Gene3D" id="3.40.50.300">
    <property type="entry name" value="P-loop containing nucleotide triphosphate hydrolases"/>
    <property type="match status" value="1"/>
</dbReference>
<dbReference type="Gene3D" id="1.10.8.60">
    <property type="match status" value="1"/>
</dbReference>
<dbReference type="InterPro" id="IPR025662">
    <property type="entry name" value="Sigma_54_int_dom_ATP-bd_1"/>
</dbReference>
<dbReference type="PROSITE" id="PS50045">
    <property type="entry name" value="SIGMA54_INTERACT_4"/>
    <property type="match status" value="1"/>
</dbReference>
<dbReference type="GO" id="GO:0005737">
    <property type="term" value="C:cytoplasm"/>
    <property type="evidence" value="ECO:0007669"/>
    <property type="project" value="UniProtKB-SubCell"/>
</dbReference>
<dbReference type="FunFam" id="3.40.50.300:FF:000006">
    <property type="entry name" value="DNA-binding transcriptional regulator NtrC"/>
    <property type="match status" value="1"/>
</dbReference>
<dbReference type="GO" id="GO:0006355">
    <property type="term" value="P:regulation of DNA-templated transcription"/>
    <property type="evidence" value="ECO:0007669"/>
    <property type="project" value="InterPro"/>
</dbReference>
<accession>A0A518BAI7</accession>
<evidence type="ECO:0000256" key="16">
    <source>
        <dbReference type="PROSITE-ProRule" id="PRU00169"/>
    </source>
</evidence>
<evidence type="ECO:0000256" key="1">
    <source>
        <dbReference type="ARBA" id="ARBA00004496"/>
    </source>
</evidence>
<dbReference type="PRINTS" id="PR01590">
    <property type="entry name" value="HTHFIS"/>
</dbReference>
<gene>
    <name evidence="19" type="primary">glnG_3</name>
    <name evidence="19" type="ORF">Pan216_48690</name>
</gene>
<evidence type="ECO:0000256" key="13">
    <source>
        <dbReference type="ARBA" id="ARBA00023231"/>
    </source>
</evidence>
<dbReference type="AlphaFoldDB" id="A0A518BAI7"/>
<name>A0A518BAI7_9BACT</name>
<dbReference type="Pfam" id="PF25601">
    <property type="entry name" value="AAA_lid_14"/>
    <property type="match status" value="1"/>
</dbReference>
<dbReference type="CDD" id="cd00156">
    <property type="entry name" value="REC"/>
    <property type="match status" value="1"/>
</dbReference>
<dbReference type="SUPFAM" id="SSF52172">
    <property type="entry name" value="CheY-like"/>
    <property type="match status" value="1"/>
</dbReference>
<organism evidence="19 20">
    <name type="scientific">Kolteria novifilia</name>
    <dbReference type="NCBI Taxonomy" id="2527975"/>
    <lineage>
        <taxon>Bacteria</taxon>
        <taxon>Pseudomonadati</taxon>
        <taxon>Planctomycetota</taxon>
        <taxon>Planctomycetia</taxon>
        <taxon>Kolteriales</taxon>
        <taxon>Kolteriaceae</taxon>
        <taxon>Kolteria</taxon>
    </lineage>
</organism>
<protein>
    <recommendedName>
        <fullName evidence="2">DNA-binding transcriptional regulator NtrC</fullName>
    </recommendedName>
    <alternativeName>
        <fullName evidence="14">Nitrogen regulation protein NR(I)</fullName>
    </alternativeName>
    <alternativeName>
        <fullName evidence="15">Nitrogen regulator I</fullName>
    </alternativeName>
</protein>
<evidence type="ECO:0000256" key="4">
    <source>
        <dbReference type="ARBA" id="ARBA00022491"/>
    </source>
</evidence>
<dbReference type="EMBL" id="CP036279">
    <property type="protein sequence ID" value="QDU63988.1"/>
    <property type="molecule type" value="Genomic_DNA"/>
</dbReference>
<dbReference type="SMART" id="SM00382">
    <property type="entry name" value="AAA"/>
    <property type="match status" value="1"/>
</dbReference>
<dbReference type="InterPro" id="IPR001789">
    <property type="entry name" value="Sig_transdc_resp-reg_receiver"/>
</dbReference>
<dbReference type="SUPFAM" id="SSF46689">
    <property type="entry name" value="Homeodomain-like"/>
    <property type="match status" value="1"/>
</dbReference>
<proteinExistence type="predicted"/>
<keyword evidence="4" id="KW-0678">Repressor</keyword>
<dbReference type="Gene3D" id="3.40.50.2300">
    <property type="match status" value="1"/>
</dbReference>
<evidence type="ECO:0000256" key="15">
    <source>
        <dbReference type="ARBA" id="ARBA00031910"/>
    </source>
</evidence>
<dbReference type="PANTHER" id="PTHR32071">
    <property type="entry name" value="TRANSCRIPTIONAL REGULATORY PROTEIN"/>
    <property type="match status" value="1"/>
</dbReference>
<dbReference type="Pfam" id="PF00158">
    <property type="entry name" value="Sigma54_activat"/>
    <property type="match status" value="1"/>
</dbReference>
<evidence type="ECO:0000313" key="20">
    <source>
        <dbReference type="Proteomes" id="UP000317093"/>
    </source>
</evidence>
<reference evidence="19 20" key="1">
    <citation type="submission" date="2019-02" db="EMBL/GenBank/DDBJ databases">
        <title>Deep-cultivation of Planctomycetes and their phenomic and genomic characterization uncovers novel biology.</title>
        <authorList>
            <person name="Wiegand S."/>
            <person name="Jogler M."/>
            <person name="Boedeker C."/>
            <person name="Pinto D."/>
            <person name="Vollmers J."/>
            <person name="Rivas-Marin E."/>
            <person name="Kohn T."/>
            <person name="Peeters S.H."/>
            <person name="Heuer A."/>
            <person name="Rast P."/>
            <person name="Oberbeckmann S."/>
            <person name="Bunk B."/>
            <person name="Jeske O."/>
            <person name="Meyerdierks A."/>
            <person name="Storesund J.E."/>
            <person name="Kallscheuer N."/>
            <person name="Luecker S."/>
            <person name="Lage O.M."/>
            <person name="Pohl T."/>
            <person name="Merkel B.J."/>
            <person name="Hornburger P."/>
            <person name="Mueller R.-W."/>
            <person name="Bruemmer F."/>
            <person name="Labrenz M."/>
            <person name="Spormann A.M."/>
            <person name="Op den Camp H."/>
            <person name="Overmann J."/>
            <person name="Amann R."/>
            <person name="Jetten M.S.M."/>
            <person name="Mascher T."/>
            <person name="Medema M.H."/>
            <person name="Devos D.P."/>
            <person name="Kaster A.-K."/>
            <person name="Ovreas L."/>
            <person name="Rohde M."/>
            <person name="Galperin M.Y."/>
            <person name="Jogler C."/>
        </authorList>
    </citation>
    <scope>NUCLEOTIDE SEQUENCE [LARGE SCALE GENOMIC DNA]</scope>
    <source>
        <strain evidence="19 20">Pan216</strain>
    </source>
</reference>
<dbReference type="InterPro" id="IPR011006">
    <property type="entry name" value="CheY-like_superfamily"/>
</dbReference>
<keyword evidence="12" id="KW-0804">Transcription</keyword>
<evidence type="ECO:0000313" key="19">
    <source>
        <dbReference type="EMBL" id="QDU63988.1"/>
    </source>
</evidence>
<dbReference type="SMART" id="SM00448">
    <property type="entry name" value="REC"/>
    <property type="match status" value="1"/>
</dbReference>
<keyword evidence="9" id="KW-0805">Transcription regulation</keyword>
<dbReference type="InterPro" id="IPR002078">
    <property type="entry name" value="Sigma_54_int"/>
</dbReference>
<dbReference type="InterPro" id="IPR003593">
    <property type="entry name" value="AAA+_ATPase"/>
</dbReference>
<evidence type="ECO:0000256" key="12">
    <source>
        <dbReference type="ARBA" id="ARBA00023163"/>
    </source>
</evidence>
<dbReference type="RefSeq" id="WP_145261871.1">
    <property type="nucleotide sequence ID" value="NZ_CP036279.1"/>
</dbReference>
<keyword evidence="11" id="KW-0010">Activator</keyword>
<dbReference type="GO" id="GO:0000160">
    <property type="term" value="P:phosphorelay signal transduction system"/>
    <property type="evidence" value="ECO:0007669"/>
    <property type="project" value="UniProtKB-KW"/>
</dbReference>
<keyword evidence="3" id="KW-0963">Cytoplasm</keyword>
<dbReference type="InterPro" id="IPR009057">
    <property type="entry name" value="Homeodomain-like_sf"/>
</dbReference>
<sequence length="468" mass="52726">MSNPRVLIVDDEPGVCYSFRRVVERMEYAVASAATLAEGLRTFDDFLPDVVVLDLNLPDGSGLEAFQRIRERDPKCPVLFITAHGTTETALEAMKKGAFDYLIKPVNLAQLTELLERAVEQVRLMRQPCPLPNQDAGDRIVGHSPKMQEMCKDLGLLSRQDVNVLILGESGVGKELVARALYQHGPRSDKRFIAINCAALPEHLLESELFGHESGAFTDAVRQHIGKFEQCRDGTLFLDEIGDMAPSLQSKMLRVLQDQRFERLGGTQTIQTNARILAATNQNLEDLVNQGRFRADLYYRLRVATIDVPPLRERLEDVAELAHHFLFISNSQLGLDLRGFTPDAIACLEAYTWPGNVRELQSIVKEAMVRTRGPIVRQEYLPRHIVKASHEGNGEHEPDSLRRTIAEMLKGEQTNVYARVGTMVDRVLLDEVMQRTEGNQLRASKILGIDRKTLRQKLRNLEMLDGPE</sequence>
<feature type="modified residue" description="4-aspartylphosphate" evidence="16">
    <location>
        <position position="54"/>
    </location>
</feature>
<keyword evidence="6" id="KW-0547">Nucleotide-binding</keyword>
<evidence type="ECO:0000256" key="9">
    <source>
        <dbReference type="ARBA" id="ARBA00023015"/>
    </source>
</evidence>
<feature type="domain" description="Response regulatory" evidence="18">
    <location>
        <begin position="5"/>
        <end position="119"/>
    </location>
</feature>
<keyword evidence="8" id="KW-0902">Two-component regulatory system</keyword>
<evidence type="ECO:0000256" key="10">
    <source>
        <dbReference type="ARBA" id="ARBA00023125"/>
    </source>
</evidence>
<dbReference type="GO" id="GO:0005524">
    <property type="term" value="F:ATP binding"/>
    <property type="evidence" value="ECO:0007669"/>
    <property type="project" value="UniProtKB-KW"/>
</dbReference>
<dbReference type="PANTHER" id="PTHR32071:SF95">
    <property type="entry name" value="DNA-BINDING TRANSCRIPTIONAL REGULATOR NTRC"/>
    <property type="match status" value="1"/>
</dbReference>
<dbReference type="OrthoDB" id="236360at2"/>
<keyword evidence="13" id="KW-0535">Nitrogen fixation</keyword>
<keyword evidence="5 16" id="KW-0597">Phosphoprotein</keyword>
<keyword evidence="7" id="KW-0067">ATP-binding</keyword>
<feature type="domain" description="Sigma-54 factor interaction" evidence="17">
    <location>
        <begin position="140"/>
        <end position="369"/>
    </location>
</feature>
<dbReference type="CDD" id="cd00009">
    <property type="entry name" value="AAA"/>
    <property type="match status" value="1"/>
</dbReference>
<evidence type="ECO:0000256" key="7">
    <source>
        <dbReference type="ARBA" id="ARBA00022840"/>
    </source>
</evidence>
<dbReference type="Pfam" id="PF02954">
    <property type="entry name" value="HTH_8"/>
    <property type="match status" value="1"/>
</dbReference>
<dbReference type="InterPro" id="IPR027417">
    <property type="entry name" value="P-loop_NTPase"/>
</dbReference>
<evidence type="ECO:0000256" key="3">
    <source>
        <dbReference type="ARBA" id="ARBA00022490"/>
    </source>
</evidence>
<evidence type="ECO:0000256" key="8">
    <source>
        <dbReference type="ARBA" id="ARBA00023012"/>
    </source>
</evidence>
<dbReference type="Pfam" id="PF00072">
    <property type="entry name" value="Response_reg"/>
    <property type="match status" value="1"/>
</dbReference>
<evidence type="ECO:0000256" key="2">
    <source>
        <dbReference type="ARBA" id="ARBA00019059"/>
    </source>
</evidence>
<dbReference type="InterPro" id="IPR002197">
    <property type="entry name" value="HTH_Fis"/>
</dbReference>
<evidence type="ECO:0000256" key="6">
    <source>
        <dbReference type="ARBA" id="ARBA00022741"/>
    </source>
</evidence>
<evidence type="ECO:0000256" key="14">
    <source>
        <dbReference type="ARBA" id="ARBA00029881"/>
    </source>
</evidence>
<dbReference type="Proteomes" id="UP000317093">
    <property type="component" value="Chromosome"/>
</dbReference>
<evidence type="ECO:0000259" key="18">
    <source>
        <dbReference type="PROSITE" id="PS50110"/>
    </source>
</evidence>
<comment type="subcellular location">
    <subcellularLocation>
        <location evidence="1">Cytoplasm</location>
    </subcellularLocation>
</comment>
<evidence type="ECO:0000259" key="17">
    <source>
        <dbReference type="PROSITE" id="PS50045"/>
    </source>
</evidence>
<dbReference type="InterPro" id="IPR058031">
    <property type="entry name" value="AAA_lid_NorR"/>
</dbReference>
<dbReference type="Gene3D" id="1.10.10.60">
    <property type="entry name" value="Homeodomain-like"/>
    <property type="match status" value="1"/>
</dbReference>
<evidence type="ECO:0000256" key="5">
    <source>
        <dbReference type="ARBA" id="ARBA00022553"/>
    </source>
</evidence>
<dbReference type="GO" id="GO:0043565">
    <property type="term" value="F:sequence-specific DNA binding"/>
    <property type="evidence" value="ECO:0007669"/>
    <property type="project" value="InterPro"/>
</dbReference>
<keyword evidence="10" id="KW-0238">DNA-binding</keyword>
<dbReference type="KEGG" id="knv:Pan216_48690"/>
<dbReference type="SUPFAM" id="SSF52540">
    <property type="entry name" value="P-loop containing nucleoside triphosphate hydrolases"/>
    <property type="match status" value="1"/>
</dbReference>
<evidence type="ECO:0000256" key="11">
    <source>
        <dbReference type="ARBA" id="ARBA00023159"/>
    </source>
</evidence>
<keyword evidence="20" id="KW-1185">Reference proteome</keyword>
<dbReference type="PROSITE" id="PS50110">
    <property type="entry name" value="RESPONSE_REGULATORY"/>
    <property type="match status" value="1"/>
</dbReference>